<sequence>MVLDALRCCPHPHHPRVRKIDSNYRYYKYFFKNFATGNSKSFPKINCSSSLSRPLLLTMAVGGCAFSSDDVVVKSPTDRRLYRFIQLTNGLCALLVHDPEIYSDEPSGNPKMDHSGNEDEDEDEEDGEEDDSEEEEDDSGEEEEGDDEEENEEVNKLKGPVQKKAAAAMSVGMGSFTDPYEAQGLAHFLEHMLFMGSTDFPDENEYDSYLSKHGGSSNAYTETEHTCYHFEVKREFLKGALTRFSQFFSSPLVKAEAMEREVLAVDSEFNQALQNDACRLQQLQCHTSAPGHPFNRFFWGNKKSLADAMEKGINLRDHVLKLYHDNYYGGSMKLVVIGGETLEVLESWVLELFSNVKKGLLVKPEIGLDIPIWKSGKLYWLEAVKDVHVLDLSWTLPSLRKDYLKKAEDYLAHLLGHEGRGSLLFFLKAKGWATSISAGVGDEGMHRSSIAYIFGMSIHLTDSGLEKIFEIIGFVYQYLKLLHQDSPQEWIFKELQNIANMEFRFAEEQPQDDYAAELSENLLVYPPEHVIYGDYAYEVWDEEMIKYLLDFFRPGNMRVDILTKSLKKSHDIQHEPWFGSQYVEEDIPFHLMDLWKDPPEIDSSLRLPSKNDFIPRDFSICNDKASCQVADASSPRCVLDEPYMKLWYKLDKTFKLPRANTYFRVTLKGGYSNLRNALLTELFILLLKDELNEIIYQASVAKLESSVSLYGDKLELKLYGFNDKLSVLLSKLLAIAKSFLPKDDRFRVVKEDMERTLRNTNMKPLNHSSYLRLQVLCQSFWDVEEKLCLLNELSLSDLRAFIPDLLSQLYIEGLCHGNLLEEEALQISEIFKSNFSVQPLPLEFRHKEFVMCLPSNADLVRDVRVKNKLETNSVVELYFQIEPEEGTKLTKLKALTDLFDEIVEEPLFNQLRTKEQLGYVVDCSPRVTYRILGFCFRVQSSEYNPVYLQGRIDNFINGLEEMLSGLDHDSFENYRNGLMGKLLEKDPSLSYETNRFWGQIVDKRYMFDLSQKEAEELKDIQKGDIIEWYHTYLRQPSPKCRRLAVRVWGCNTDWKDADTQVASRQVINDVAGFKKSSEFYPSLC</sequence>
<dbReference type="Pfam" id="PF05193">
    <property type="entry name" value="Peptidase_M16_C"/>
    <property type="match status" value="1"/>
</dbReference>
<keyword evidence="3" id="KW-0479">Metal-binding</keyword>
<feature type="compositionally biased region" description="Acidic residues" evidence="8">
    <location>
        <begin position="118"/>
        <end position="152"/>
    </location>
</feature>
<evidence type="ECO:0000256" key="8">
    <source>
        <dbReference type="SAM" id="MobiDB-lite"/>
    </source>
</evidence>
<dbReference type="SUPFAM" id="SSF63411">
    <property type="entry name" value="LuxS/MPP-like metallohydrolase"/>
    <property type="match status" value="4"/>
</dbReference>
<evidence type="ECO:0000259" key="10">
    <source>
        <dbReference type="Pfam" id="PF05193"/>
    </source>
</evidence>
<dbReference type="InterPro" id="IPR011765">
    <property type="entry name" value="Pept_M16_N"/>
</dbReference>
<reference evidence="13 14" key="1">
    <citation type="journal article" date="2021" name="Comput. Struct. Biotechnol. J.">
        <title>De novo genome assembly of the potent medicinal plant Rehmannia glutinosa using nanopore technology.</title>
        <authorList>
            <person name="Ma L."/>
            <person name="Dong C."/>
            <person name="Song C."/>
            <person name="Wang X."/>
            <person name="Zheng X."/>
            <person name="Niu Y."/>
            <person name="Chen S."/>
            <person name="Feng W."/>
        </authorList>
    </citation>
    <scope>NUCLEOTIDE SEQUENCE [LARGE SCALE GENOMIC DNA]</scope>
    <source>
        <strain evidence="13">DH-2019</strain>
    </source>
</reference>
<evidence type="ECO:0008006" key="15">
    <source>
        <dbReference type="Google" id="ProtNLM"/>
    </source>
</evidence>
<gene>
    <name evidence="13" type="ORF">DH2020_000715</name>
</gene>
<dbReference type="InterPro" id="IPR050626">
    <property type="entry name" value="Peptidase_M16"/>
</dbReference>
<evidence type="ECO:0000256" key="6">
    <source>
        <dbReference type="ARBA" id="ARBA00023049"/>
    </source>
</evidence>
<accession>A0ABR0XXA3</accession>
<keyword evidence="14" id="KW-1185">Reference proteome</keyword>
<evidence type="ECO:0000313" key="13">
    <source>
        <dbReference type="EMBL" id="KAK6163851.1"/>
    </source>
</evidence>
<dbReference type="InterPro" id="IPR007863">
    <property type="entry name" value="Peptidase_M16_C"/>
</dbReference>
<evidence type="ECO:0000256" key="1">
    <source>
        <dbReference type="ARBA" id="ARBA00007261"/>
    </source>
</evidence>
<dbReference type="EMBL" id="JABTTQ020000001">
    <property type="protein sequence ID" value="KAK6163851.1"/>
    <property type="molecule type" value="Genomic_DNA"/>
</dbReference>
<dbReference type="Proteomes" id="UP001318860">
    <property type="component" value="Unassembled WGS sequence"/>
</dbReference>
<evidence type="ECO:0000256" key="3">
    <source>
        <dbReference type="ARBA" id="ARBA00022723"/>
    </source>
</evidence>
<dbReference type="InterPro" id="IPR011249">
    <property type="entry name" value="Metalloenz_LuxS/M16"/>
</dbReference>
<dbReference type="PANTHER" id="PTHR43690">
    <property type="entry name" value="NARDILYSIN"/>
    <property type="match status" value="1"/>
</dbReference>
<feature type="domain" description="Peptidase M16 middle/third" evidence="11">
    <location>
        <begin position="503"/>
        <end position="787"/>
    </location>
</feature>
<feature type="domain" description="Coenzyme PQQ synthesis protein F-like C-terminal lobe" evidence="12">
    <location>
        <begin position="898"/>
        <end position="997"/>
    </location>
</feature>
<dbReference type="PROSITE" id="PS00143">
    <property type="entry name" value="INSULINASE"/>
    <property type="match status" value="1"/>
</dbReference>
<evidence type="ECO:0000256" key="2">
    <source>
        <dbReference type="ARBA" id="ARBA00022670"/>
    </source>
</evidence>
<keyword evidence="2" id="KW-0645">Protease</keyword>
<feature type="domain" description="Peptidase M16 C-terminal" evidence="10">
    <location>
        <begin position="316"/>
        <end position="497"/>
    </location>
</feature>
<evidence type="ECO:0000256" key="7">
    <source>
        <dbReference type="RuleBase" id="RU004447"/>
    </source>
</evidence>
<evidence type="ECO:0000259" key="12">
    <source>
        <dbReference type="Pfam" id="PF22456"/>
    </source>
</evidence>
<comment type="similarity">
    <text evidence="1 7">Belongs to the peptidase M16 family.</text>
</comment>
<proteinExistence type="inferred from homology"/>
<evidence type="ECO:0000259" key="11">
    <source>
        <dbReference type="Pfam" id="PF16187"/>
    </source>
</evidence>
<dbReference type="Gene3D" id="3.30.830.10">
    <property type="entry name" value="Metalloenzyme, LuxS/M16 peptidase-like"/>
    <property type="match status" value="4"/>
</dbReference>
<evidence type="ECO:0000256" key="5">
    <source>
        <dbReference type="ARBA" id="ARBA00022833"/>
    </source>
</evidence>
<dbReference type="InterPro" id="IPR001431">
    <property type="entry name" value="Pept_M16_Zn_BS"/>
</dbReference>
<dbReference type="Pfam" id="PF22456">
    <property type="entry name" value="PqqF-like_C_4"/>
    <property type="match status" value="1"/>
</dbReference>
<name>A0ABR0XXA3_REHGL</name>
<keyword evidence="5" id="KW-0862">Zinc</keyword>
<evidence type="ECO:0000313" key="14">
    <source>
        <dbReference type="Proteomes" id="UP001318860"/>
    </source>
</evidence>
<comment type="caution">
    <text evidence="13">The sequence shown here is derived from an EMBL/GenBank/DDBJ whole genome shotgun (WGS) entry which is preliminary data.</text>
</comment>
<evidence type="ECO:0000259" key="9">
    <source>
        <dbReference type="Pfam" id="PF00675"/>
    </source>
</evidence>
<dbReference type="InterPro" id="IPR054734">
    <property type="entry name" value="PqqF-like_C_4"/>
</dbReference>
<keyword evidence="4" id="KW-0378">Hydrolase</keyword>
<keyword evidence="6" id="KW-0482">Metalloprotease</keyword>
<evidence type="ECO:0000256" key="4">
    <source>
        <dbReference type="ARBA" id="ARBA00022801"/>
    </source>
</evidence>
<dbReference type="PANTHER" id="PTHR43690:SF18">
    <property type="entry name" value="INSULIN-DEGRADING ENZYME-RELATED"/>
    <property type="match status" value="1"/>
</dbReference>
<dbReference type="Pfam" id="PF16187">
    <property type="entry name" value="Peptidase_M16_M"/>
    <property type="match status" value="1"/>
</dbReference>
<feature type="region of interest" description="Disordered" evidence="8">
    <location>
        <begin position="102"/>
        <end position="161"/>
    </location>
</feature>
<dbReference type="InterPro" id="IPR032632">
    <property type="entry name" value="Peptidase_M16_M"/>
</dbReference>
<protein>
    <recommendedName>
        <fullName evidence="15">Nardilysin-like</fullName>
    </recommendedName>
</protein>
<organism evidence="13 14">
    <name type="scientific">Rehmannia glutinosa</name>
    <name type="common">Chinese foxglove</name>
    <dbReference type="NCBI Taxonomy" id="99300"/>
    <lineage>
        <taxon>Eukaryota</taxon>
        <taxon>Viridiplantae</taxon>
        <taxon>Streptophyta</taxon>
        <taxon>Embryophyta</taxon>
        <taxon>Tracheophyta</taxon>
        <taxon>Spermatophyta</taxon>
        <taxon>Magnoliopsida</taxon>
        <taxon>eudicotyledons</taxon>
        <taxon>Gunneridae</taxon>
        <taxon>Pentapetalae</taxon>
        <taxon>asterids</taxon>
        <taxon>lamiids</taxon>
        <taxon>Lamiales</taxon>
        <taxon>Orobanchaceae</taxon>
        <taxon>Rehmannieae</taxon>
        <taxon>Rehmannia</taxon>
    </lineage>
</organism>
<feature type="domain" description="Peptidase M16 N-terminal" evidence="9">
    <location>
        <begin position="160"/>
        <end position="290"/>
    </location>
</feature>
<dbReference type="Pfam" id="PF00675">
    <property type="entry name" value="Peptidase_M16"/>
    <property type="match status" value="1"/>
</dbReference>